<feature type="transmembrane region" description="Helical" evidence="2">
    <location>
        <begin position="28"/>
        <end position="49"/>
    </location>
</feature>
<accession>G6Y6G7</accession>
<evidence type="ECO:0000313" key="4">
    <source>
        <dbReference type="Proteomes" id="UP000002949"/>
    </source>
</evidence>
<reference evidence="3 4" key="1">
    <citation type="journal article" date="2012" name="J. Bacteriol.">
        <title>Draft Genome Sequence of Plant Growth-Promoting Rhizobium Mesorhizobium amorphae, Isolated from Zinc-Lead Mine Tailings.</title>
        <authorList>
            <person name="Hao X."/>
            <person name="Lin Y."/>
            <person name="Johnstone L."/>
            <person name="Baltrus D.A."/>
            <person name="Miller S.J."/>
            <person name="Wei G."/>
            <person name="Rensing C."/>
        </authorList>
    </citation>
    <scope>NUCLEOTIDE SEQUENCE [LARGE SCALE GENOMIC DNA]</scope>
    <source>
        <strain evidence="3 4">CCNWGS0123</strain>
    </source>
</reference>
<name>G6Y6G7_9HYPH</name>
<evidence type="ECO:0008006" key="5">
    <source>
        <dbReference type="Google" id="ProtNLM"/>
    </source>
</evidence>
<dbReference type="AlphaFoldDB" id="G6Y6G7"/>
<feature type="transmembrane region" description="Helical" evidence="2">
    <location>
        <begin position="56"/>
        <end position="75"/>
    </location>
</feature>
<dbReference type="RefSeq" id="WP_006200982.1">
    <property type="nucleotide sequence ID" value="NZ_AGSN01000071.1"/>
</dbReference>
<keyword evidence="2" id="KW-0472">Membrane</keyword>
<feature type="region of interest" description="Disordered" evidence="1">
    <location>
        <begin position="1"/>
        <end position="26"/>
    </location>
</feature>
<organism evidence="3 4">
    <name type="scientific">Mesorhizobium amorphae CCNWGS0123</name>
    <dbReference type="NCBI Taxonomy" id="1082933"/>
    <lineage>
        <taxon>Bacteria</taxon>
        <taxon>Pseudomonadati</taxon>
        <taxon>Pseudomonadota</taxon>
        <taxon>Alphaproteobacteria</taxon>
        <taxon>Hyphomicrobiales</taxon>
        <taxon>Phyllobacteriaceae</taxon>
        <taxon>Mesorhizobium</taxon>
    </lineage>
</organism>
<dbReference type="eggNOG" id="ENOG50330TM">
    <property type="taxonomic scope" value="Bacteria"/>
</dbReference>
<keyword evidence="4" id="KW-1185">Reference proteome</keyword>
<keyword evidence="2" id="KW-1133">Transmembrane helix</keyword>
<evidence type="ECO:0000256" key="2">
    <source>
        <dbReference type="SAM" id="Phobius"/>
    </source>
</evidence>
<proteinExistence type="predicted"/>
<evidence type="ECO:0000313" key="3">
    <source>
        <dbReference type="EMBL" id="EHH12657.1"/>
    </source>
</evidence>
<dbReference type="Proteomes" id="UP000002949">
    <property type="component" value="Unassembled WGS sequence"/>
</dbReference>
<dbReference type="STRING" id="1082933.A6B35_08605"/>
<feature type="region of interest" description="Disordered" evidence="1">
    <location>
        <begin position="79"/>
        <end position="108"/>
    </location>
</feature>
<evidence type="ECO:0000256" key="1">
    <source>
        <dbReference type="SAM" id="MobiDB-lite"/>
    </source>
</evidence>
<sequence>MNSNTHDMSDPPIGSEPEPQVEVGSNGFWVSNTGMVTIAFLLIAAFFLLTEHRAHTLGALPLLLLLACPLLHIFMHRGHHGHGGHGGHSSHQETRPGAQGGTAHKKGT</sequence>
<gene>
    <name evidence="3" type="ORF">MEA186_07659</name>
</gene>
<keyword evidence="2" id="KW-0812">Transmembrane</keyword>
<dbReference type="EMBL" id="AGSN01000071">
    <property type="protein sequence ID" value="EHH12657.1"/>
    <property type="molecule type" value="Genomic_DNA"/>
</dbReference>
<protein>
    <recommendedName>
        <fullName evidence="5">DUF2933 domain-containing protein</fullName>
    </recommendedName>
</protein>
<dbReference type="Pfam" id="PF11666">
    <property type="entry name" value="DUF2933"/>
    <property type="match status" value="1"/>
</dbReference>
<dbReference type="InterPro" id="IPR021682">
    <property type="entry name" value="DUF2933"/>
</dbReference>